<evidence type="ECO:0000256" key="6">
    <source>
        <dbReference type="ARBA" id="ARBA00022833"/>
    </source>
</evidence>
<evidence type="ECO:0000256" key="8">
    <source>
        <dbReference type="SAM" id="MobiDB-lite"/>
    </source>
</evidence>
<keyword evidence="5" id="KW-0378">Hydrolase</keyword>
<dbReference type="InterPro" id="IPR024079">
    <property type="entry name" value="MetalloPept_cat_dom_sf"/>
</dbReference>
<dbReference type="AlphaFoldDB" id="A0A8H4IR87"/>
<evidence type="ECO:0000313" key="12">
    <source>
        <dbReference type="EMBL" id="KAF4306200.1"/>
    </source>
</evidence>
<keyword evidence="7" id="KW-0482">Metalloprotease</keyword>
<feature type="region of interest" description="Disordered" evidence="8">
    <location>
        <begin position="1"/>
        <end position="25"/>
    </location>
</feature>
<keyword evidence="3" id="KW-0645">Protease</keyword>
<accession>A0A8H4IR87</accession>
<evidence type="ECO:0000313" key="13">
    <source>
        <dbReference type="Proteomes" id="UP000572817"/>
    </source>
</evidence>
<dbReference type="CDD" id="cd08662">
    <property type="entry name" value="M13"/>
    <property type="match status" value="1"/>
</dbReference>
<keyword evidence="13" id="KW-1185">Reference proteome</keyword>
<dbReference type="OrthoDB" id="6475849at2759"/>
<evidence type="ECO:0000256" key="4">
    <source>
        <dbReference type="ARBA" id="ARBA00022723"/>
    </source>
</evidence>
<reference evidence="12" key="1">
    <citation type="submission" date="2020-04" db="EMBL/GenBank/DDBJ databases">
        <title>Genome Assembly and Annotation of Botryosphaeria dothidea sdau 11-99, a Latent Pathogen of Apple Fruit Ring Rot in China.</title>
        <authorList>
            <person name="Yu C."/>
            <person name="Diao Y."/>
            <person name="Lu Q."/>
            <person name="Zhao J."/>
            <person name="Cui S."/>
            <person name="Peng C."/>
            <person name="He B."/>
            <person name="Liu H."/>
        </authorList>
    </citation>
    <scope>NUCLEOTIDE SEQUENCE [LARGE SCALE GENOMIC DNA]</scope>
    <source>
        <strain evidence="12">Sdau11-99</strain>
    </source>
</reference>
<keyword evidence="9" id="KW-0812">Transmembrane</keyword>
<dbReference type="Pfam" id="PF05649">
    <property type="entry name" value="Peptidase_M13_N"/>
    <property type="match status" value="1"/>
</dbReference>
<comment type="similarity">
    <text evidence="2">Belongs to the peptidase M13 family.</text>
</comment>
<dbReference type="EMBL" id="WWBZ02000033">
    <property type="protein sequence ID" value="KAF4306200.1"/>
    <property type="molecule type" value="Genomic_DNA"/>
</dbReference>
<evidence type="ECO:0000256" key="5">
    <source>
        <dbReference type="ARBA" id="ARBA00022801"/>
    </source>
</evidence>
<dbReference type="PANTHER" id="PTHR11733:SF167">
    <property type="entry name" value="FI17812P1-RELATED"/>
    <property type="match status" value="1"/>
</dbReference>
<comment type="caution">
    <text evidence="12">The sequence shown here is derived from an EMBL/GenBank/DDBJ whole genome shotgun (WGS) entry which is preliminary data.</text>
</comment>
<dbReference type="GO" id="GO:0046872">
    <property type="term" value="F:metal ion binding"/>
    <property type="evidence" value="ECO:0007669"/>
    <property type="project" value="UniProtKB-KW"/>
</dbReference>
<name>A0A8H4IR87_9PEZI</name>
<dbReference type="InterPro" id="IPR008753">
    <property type="entry name" value="Peptidase_M13_N"/>
</dbReference>
<dbReference type="GO" id="GO:0004222">
    <property type="term" value="F:metalloendopeptidase activity"/>
    <property type="evidence" value="ECO:0007669"/>
    <property type="project" value="InterPro"/>
</dbReference>
<dbReference type="GO" id="GO:0005886">
    <property type="term" value="C:plasma membrane"/>
    <property type="evidence" value="ECO:0007669"/>
    <property type="project" value="TreeGrafter"/>
</dbReference>
<keyword evidence="9" id="KW-1133">Transmembrane helix</keyword>
<dbReference type="GO" id="GO:0016485">
    <property type="term" value="P:protein processing"/>
    <property type="evidence" value="ECO:0007669"/>
    <property type="project" value="TreeGrafter"/>
</dbReference>
<dbReference type="Gene3D" id="1.10.1380.10">
    <property type="entry name" value="Neutral endopeptidase , domain2"/>
    <property type="match status" value="1"/>
</dbReference>
<dbReference type="InterPro" id="IPR042089">
    <property type="entry name" value="Peptidase_M13_dom_2"/>
</dbReference>
<feature type="compositionally biased region" description="Basic and acidic residues" evidence="8">
    <location>
        <begin position="16"/>
        <end position="25"/>
    </location>
</feature>
<keyword evidence="9" id="KW-0472">Membrane</keyword>
<dbReference type="Proteomes" id="UP000572817">
    <property type="component" value="Unassembled WGS sequence"/>
</dbReference>
<dbReference type="PROSITE" id="PS51885">
    <property type="entry name" value="NEPRILYSIN"/>
    <property type="match status" value="1"/>
</dbReference>
<comment type="cofactor">
    <cofactor evidence="1">
        <name>Zn(2+)</name>
        <dbReference type="ChEBI" id="CHEBI:29105"/>
    </cofactor>
</comment>
<evidence type="ECO:0000256" key="1">
    <source>
        <dbReference type="ARBA" id="ARBA00001947"/>
    </source>
</evidence>
<evidence type="ECO:0000259" key="10">
    <source>
        <dbReference type="Pfam" id="PF01431"/>
    </source>
</evidence>
<dbReference type="Pfam" id="PF01431">
    <property type="entry name" value="Peptidase_M13"/>
    <property type="match status" value="1"/>
</dbReference>
<protein>
    <submittedName>
        <fullName evidence="12">Endothelin-converting enzyme protein</fullName>
    </submittedName>
</protein>
<dbReference type="InterPro" id="IPR000718">
    <property type="entry name" value="Peptidase_M13"/>
</dbReference>
<evidence type="ECO:0000256" key="9">
    <source>
        <dbReference type="SAM" id="Phobius"/>
    </source>
</evidence>
<feature type="domain" description="Peptidase M13 N-terminal" evidence="11">
    <location>
        <begin position="126"/>
        <end position="510"/>
    </location>
</feature>
<evidence type="ECO:0000256" key="7">
    <source>
        <dbReference type="ARBA" id="ARBA00023049"/>
    </source>
</evidence>
<dbReference type="PRINTS" id="PR00786">
    <property type="entry name" value="NEPRILYSIN"/>
</dbReference>
<evidence type="ECO:0000256" key="2">
    <source>
        <dbReference type="ARBA" id="ARBA00007357"/>
    </source>
</evidence>
<dbReference type="SUPFAM" id="SSF55486">
    <property type="entry name" value="Metalloproteases ('zincins'), catalytic domain"/>
    <property type="match status" value="1"/>
</dbReference>
<evidence type="ECO:0000256" key="3">
    <source>
        <dbReference type="ARBA" id="ARBA00022670"/>
    </source>
</evidence>
<feature type="domain" description="Peptidase M13 C-terminal" evidence="10">
    <location>
        <begin position="572"/>
        <end position="771"/>
    </location>
</feature>
<organism evidence="12 13">
    <name type="scientific">Botryosphaeria dothidea</name>
    <dbReference type="NCBI Taxonomy" id="55169"/>
    <lineage>
        <taxon>Eukaryota</taxon>
        <taxon>Fungi</taxon>
        <taxon>Dikarya</taxon>
        <taxon>Ascomycota</taxon>
        <taxon>Pezizomycotina</taxon>
        <taxon>Dothideomycetes</taxon>
        <taxon>Dothideomycetes incertae sedis</taxon>
        <taxon>Botryosphaeriales</taxon>
        <taxon>Botryosphaeriaceae</taxon>
        <taxon>Botryosphaeria</taxon>
    </lineage>
</organism>
<keyword evidence="4" id="KW-0479">Metal-binding</keyword>
<evidence type="ECO:0000259" key="11">
    <source>
        <dbReference type="Pfam" id="PF05649"/>
    </source>
</evidence>
<dbReference type="Gene3D" id="3.40.390.10">
    <property type="entry name" value="Collagenase (Catalytic Domain)"/>
    <property type="match status" value="1"/>
</dbReference>
<dbReference type="PANTHER" id="PTHR11733">
    <property type="entry name" value="ZINC METALLOPROTEASE FAMILY M13 NEPRILYSIN-RELATED"/>
    <property type="match status" value="1"/>
</dbReference>
<dbReference type="InterPro" id="IPR018497">
    <property type="entry name" value="Peptidase_M13_C"/>
</dbReference>
<feature type="transmembrane region" description="Helical" evidence="9">
    <location>
        <begin position="45"/>
        <end position="64"/>
    </location>
</feature>
<keyword evidence="6" id="KW-0862">Zinc</keyword>
<sequence>MASHDHSEMSMSSQSSEEKPLAHDELSDAKTLAHHQCRRRAARSVRLRALGGIAIAIVLLYLSARKASTQLGFGNPNTIENRAAHVRCSAQPEKLQESDVCTTPACIDFARTIKENLAHNYTDIDPCTDFATYACGGWAARHQLRPDQAGTDSFSVLGEENQAIVRSLIENPYPENHMYTGANETANRDNFAKMQTAYDACMDEDMIKKAGIEPLKQLLDNLPGHTADLTDTLVWLGRRGIGSLLTIDTRPDDKAPDVVTIFVEPSGMFLPSKEYYNKTDVLANYTRVITEMFSIMDKKDSSTYESLAKQIVDFETKLAHAIPNPEQAQDVAYYYNPKPFAEVDGLVPNISASRLINSFIPPGYTPHQVIVTAPDYFPQISKVLENVSSELLQGYFRWQLINGWAGGLHPDLVRPLRVFNNELSGQPDDATEERWRTCRDYIHSSLREIESSFWAQTQFNVEDRVFGERIIDDVRAIYTKRLGNYVWMSEEAREKAKKKVAVLVKKIGFPTASPNVLDPIEVKNFYQNISLSKDDYFGNGLVFGEFSLNLTFNALLQPTDKKRWPVSAATVNAYYVPNFNEIIIPAGIMKEPFFNRQLPEYISYGALGSLAGHELTHGFDNHGSQYDEAGAYQKWWDETTRKNFQERTKCFIDEYDQFSIPGLKDGETIHVKGNLTLGENIADTGGADSSYATWSKRHAKKPNQLLPDLPKEFTQERLFFVAYATIFCDKIRREALVQQVYADPHSPSNYRIIGSLANSRAFKEAFNCPVKKPKCKLW</sequence>
<proteinExistence type="inferred from homology"/>
<gene>
    <name evidence="12" type="ORF">GTA08_BOTSDO04933</name>
</gene>